<evidence type="ECO:0000313" key="6">
    <source>
        <dbReference type="Proteomes" id="UP000273778"/>
    </source>
</evidence>
<evidence type="ECO:0000313" key="4">
    <source>
        <dbReference type="EMBL" id="AZG35242.1"/>
    </source>
</evidence>
<gene>
    <name evidence="5" type="ORF">EGC77_06210</name>
    <name evidence="4" type="ORF">EGC80_10115</name>
</gene>
<organism evidence="5 7">
    <name type="scientific">Shewanella psychromarinicola</name>
    <dbReference type="NCBI Taxonomy" id="2487742"/>
    <lineage>
        <taxon>Bacteria</taxon>
        <taxon>Pseudomonadati</taxon>
        <taxon>Pseudomonadota</taxon>
        <taxon>Gammaproteobacteria</taxon>
        <taxon>Alteromonadales</taxon>
        <taxon>Shewanellaceae</taxon>
        <taxon>Shewanella</taxon>
    </lineage>
</organism>
<accession>A0A3N4E436</accession>
<dbReference type="Gene3D" id="1.20.120.1760">
    <property type="match status" value="1"/>
</dbReference>
<dbReference type="Proteomes" id="UP000273778">
    <property type="component" value="Chromosome"/>
</dbReference>
<name>A0A3N4E436_9GAMM</name>
<sequence length="231" mass="25353">MLDKFITPVIKQILSPVVVLLAKQKVHPDQLTLVGFGLGMLAVPFLVMQQWYTALFFIALNRIIDGLDGALARYQKHTSAAGGFLDICVDFVFYAAIPLGFALANPNENALAAAVLLTVFIGTGSSFLAFAIPAEQLNLPRPQFANKSFYYLNGLTEGTETIAFFVAFCLWPAYFPELAYSFAFLGAITIFTRIHGGYHTLKNHTVKESGSKKIEANKPAVKETAIEEPRI</sequence>
<feature type="transmembrane region" description="Helical" evidence="3">
    <location>
        <begin position="110"/>
        <end position="130"/>
    </location>
</feature>
<keyword evidence="3" id="KW-0812">Transmembrane</keyword>
<dbReference type="OrthoDB" id="9790577at2"/>
<evidence type="ECO:0000313" key="7">
    <source>
        <dbReference type="Proteomes" id="UP000278855"/>
    </source>
</evidence>
<dbReference type="EMBL" id="RKKB01000002">
    <property type="protein sequence ID" value="RPA32955.1"/>
    <property type="molecule type" value="Genomic_DNA"/>
</dbReference>
<dbReference type="PROSITE" id="PS00379">
    <property type="entry name" value="CDP_ALCOHOL_P_TRANSF"/>
    <property type="match status" value="1"/>
</dbReference>
<keyword evidence="1 2" id="KW-0808">Transferase</keyword>
<dbReference type="EMBL" id="CP034073">
    <property type="protein sequence ID" value="AZG35242.1"/>
    <property type="molecule type" value="Genomic_DNA"/>
</dbReference>
<dbReference type="InterPro" id="IPR000462">
    <property type="entry name" value="CDP-OH_P_trans"/>
</dbReference>
<feature type="transmembrane region" description="Helical" evidence="3">
    <location>
        <begin position="150"/>
        <end position="173"/>
    </location>
</feature>
<dbReference type="AlphaFoldDB" id="A0A3N4E436"/>
<dbReference type="KEGG" id="spsr:EGC80_10115"/>
<evidence type="ECO:0000256" key="1">
    <source>
        <dbReference type="ARBA" id="ARBA00022679"/>
    </source>
</evidence>
<evidence type="ECO:0000313" key="5">
    <source>
        <dbReference type="EMBL" id="RPA32955.1"/>
    </source>
</evidence>
<keyword evidence="3" id="KW-1133">Transmembrane helix</keyword>
<evidence type="ECO:0000256" key="3">
    <source>
        <dbReference type="SAM" id="Phobius"/>
    </source>
</evidence>
<reference evidence="7" key="2">
    <citation type="submission" date="2018-11" db="EMBL/GenBank/DDBJ databases">
        <title>Shewanella sp. R106.</title>
        <authorList>
            <person name="Hwang Y.J."/>
            <person name="Hwang C.Y."/>
        </authorList>
    </citation>
    <scope>NUCLEOTIDE SEQUENCE [LARGE SCALE GENOMIC DNA]</scope>
    <source>
        <strain evidence="7">R106</strain>
    </source>
</reference>
<dbReference type="GO" id="GO:0016020">
    <property type="term" value="C:membrane"/>
    <property type="evidence" value="ECO:0007669"/>
    <property type="project" value="InterPro"/>
</dbReference>
<keyword evidence="6" id="KW-1185">Reference proteome</keyword>
<keyword evidence="3" id="KW-0472">Membrane</keyword>
<feature type="transmembrane region" description="Helical" evidence="3">
    <location>
        <begin position="33"/>
        <end position="60"/>
    </location>
</feature>
<reference evidence="4 6" key="1">
    <citation type="submission" date="2018-11" db="EMBL/GenBank/DDBJ databases">
        <title>Shewanella sp. M2.</title>
        <authorList>
            <person name="Hwang Y.J."/>
            <person name="Hwang C.Y."/>
        </authorList>
    </citation>
    <scope>NUCLEOTIDE SEQUENCE [LARGE SCALE GENOMIC DNA]</scope>
    <source>
        <strain evidence="4 6">M2</strain>
    </source>
</reference>
<dbReference type="InterPro" id="IPR043130">
    <property type="entry name" value="CDP-OH_PTrfase_TM_dom"/>
</dbReference>
<dbReference type="RefSeq" id="WP_124012255.1">
    <property type="nucleotide sequence ID" value="NZ_CP034073.1"/>
</dbReference>
<dbReference type="Proteomes" id="UP000278855">
    <property type="component" value="Unassembled WGS sequence"/>
</dbReference>
<dbReference type="GO" id="GO:0008654">
    <property type="term" value="P:phospholipid biosynthetic process"/>
    <property type="evidence" value="ECO:0007669"/>
    <property type="project" value="InterPro"/>
</dbReference>
<protein>
    <submittedName>
        <fullName evidence="5">CDP-alcohol phosphatidyltransferase family protein</fullName>
    </submittedName>
</protein>
<dbReference type="Pfam" id="PF01066">
    <property type="entry name" value="CDP-OH_P_transf"/>
    <property type="match status" value="1"/>
</dbReference>
<reference evidence="5" key="3">
    <citation type="submission" date="2018-11" db="EMBL/GenBank/DDBJ databases">
        <authorList>
            <person name="Hwang Y.J."/>
            <person name="Hwang C.Y."/>
        </authorList>
    </citation>
    <scope>NUCLEOTIDE SEQUENCE</scope>
    <source>
        <strain evidence="5">R106</strain>
    </source>
</reference>
<feature type="transmembrane region" description="Helical" evidence="3">
    <location>
        <begin position="81"/>
        <end position="104"/>
    </location>
</feature>
<dbReference type="GO" id="GO:0016780">
    <property type="term" value="F:phosphotransferase activity, for other substituted phosphate groups"/>
    <property type="evidence" value="ECO:0007669"/>
    <property type="project" value="InterPro"/>
</dbReference>
<comment type="similarity">
    <text evidence="2">Belongs to the CDP-alcohol phosphatidyltransferase class-I family.</text>
</comment>
<dbReference type="InterPro" id="IPR048254">
    <property type="entry name" value="CDP_ALCOHOL_P_TRANSF_CS"/>
</dbReference>
<proteinExistence type="inferred from homology"/>
<evidence type="ECO:0000256" key="2">
    <source>
        <dbReference type="RuleBase" id="RU003750"/>
    </source>
</evidence>